<evidence type="ECO:0000256" key="10">
    <source>
        <dbReference type="SAM" id="Phobius"/>
    </source>
</evidence>
<dbReference type="InterPro" id="IPR004772">
    <property type="entry name" value="TrkH"/>
</dbReference>
<evidence type="ECO:0000313" key="12">
    <source>
        <dbReference type="Proteomes" id="UP000294545"/>
    </source>
</evidence>
<evidence type="ECO:0000256" key="3">
    <source>
        <dbReference type="ARBA" id="ARBA00022475"/>
    </source>
</evidence>
<dbReference type="GO" id="GO:0005886">
    <property type="term" value="C:plasma membrane"/>
    <property type="evidence" value="ECO:0007669"/>
    <property type="project" value="UniProtKB-SubCell"/>
</dbReference>
<feature type="transmembrane region" description="Helical" evidence="10">
    <location>
        <begin position="324"/>
        <end position="343"/>
    </location>
</feature>
<keyword evidence="2" id="KW-0813">Transport</keyword>
<dbReference type="PANTHER" id="PTHR32024:SF1">
    <property type="entry name" value="KTR SYSTEM POTASSIUM UPTAKE PROTEIN B"/>
    <property type="match status" value="1"/>
</dbReference>
<accession>A0A4R1MEC4</accession>
<organism evidence="11 12">
    <name type="scientific">Natranaerovirga hydrolytica</name>
    <dbReference type="NCBI Taxonomy" id="680378"/>
    <lineage>
        <taxon>Bacteria</taxon>
        <taxon>Bacillati</taxon>
        <taxon>Bacillota</taxon>
        <taxon>Clostridia</taxon>
        <taxon>Lachnospirales</taxon>
        <taxon>Natranaerovirgaceae</taxon>
        <taxon>Natranaerovirga</taxon>
    </lineage>
</organism>
<dbReference type="AlphaFoldDB" id="A0A4R1MEC4"/>
<feature type="transmembrane region" description="Helical" evidence="10">
    <location>
        <begin position="416"/>
        <end position="442"/>
    </location>
</feature>
<dbReference type="Proteomes" id="UP000294545">
    <property type="component" value="Unassembled WGS sequence"/>
</dbReference>
<feature type="transmembrane region" description="Helical" evidence="10">
    <location>
        <begin position="12"/>
        <end position="35"/>
    </location>
</feature>
<keyword evidence="9 10" id="KW-0472">Membrane</keyword>
<feature type="transmembrane region" description="Helical" evidence="10">
    <location>
        <begin position="237"/>
        <end position="262"/>
    </location>
</feature>
<evidence type="ECO:0000256" key="4">
    <source>
        <dbReference type="ARBA" id="ARBA00022538"/>
    </source>
</evidence>
<feature type="transmembrane region" description="Helical" evidence="10">
    <location>
        <begin position="78"/>
        <end position="102"/>
    </location>
</feature>
<dbReference type="GO" id="GO:0015379">
    <property type="term" value="F:potassium:chloride symporter activity"/>
    <property type="evidence" value="ECO:0007669"/>
    <property type="project" value="InterPro"/>
</dbReference>
<keyword evidence="7 10" id="KW-1133">Transmembrane helix</keyword>
<feature type="transmembrane region" description="Helical" evidence="10">
    <location>
        <begin position="129"/>
        <end position="150"/>
    </location>
</feature>
<evidence type="ECO:0000256" key="9">
    <source>
        <dbReference type="ARBA" id="ARBA00023136"/>
    </source>
</evidence>
<feature type="transmembrane region" description="Helical" evidence="10">
    <location>
        <begin position="364"/>
        <end position="384"/>
    </location>
</feature>
<protein>
    <submittedName>
        <fullName evidence="11">Trk system potassium uptake protein TrkH</fullName>
    </submittedName>
</protein>
<evidence type="ECO:0000256" key="6">
    <source>
        <dbReference type="ARBA" id="ARBA00022958"/>
    </source>
</evidence>
<evidence type="ECO:0000256" key="5">
    <source>
        <dbReference type="ARBA" id="ARBA00022692"/>
    </source>
</evidence>
<name>A0A4R1MEC4_9FIRM</name>
<dbReference type="EMBL" id="SMGQ01000015">
    <property type="protein sequence ID" value="TCK90565.1"/>
    <property type="molecule type" value="Genomic_DNA"/>
</dbReference>
<keyword evidence="4" id="KW-0633">Potassium transport</keyword>
<dbReference type="PANTHER" id="PTHR32024">
    <property type="entry name" value="TRK SYSTEM POTASSIUM UPTAKE PROTEIN TRKG-RELATED"/>
    <property type="match status" value="1"/>
</dbReference>
<evidence type="ECO:0000313" key="11">
    <source>
        <dbReference type="EMBL" id="TCK90565.1"/>
    </source>
</evidence>
<evidence type="ECO:0000256" key="2">
    <source>
        <dbReference type="ARBA" id="ARBA00022448"/>
    </source>
</evidence>
<keyword evidence="8" id="KW-0406">Ion transport</keyword>
<keyword evidence="5 10" id="KW-0812">Transmembrane</keyword>
<reference evidence="11 12" key="1">
    <citation type="submission" date="2019-03" db="EMBL/GenBank/DDBJ databases">
        <title>Genomic Encyclopedia of Type Strains, Phase IV (KMG-IV): sequencing the most valuable type-strain genomes for metagenomic binning, comparative biology and taxonomic classification.</title>
        <authorList>
            <person name="Goeker M."/>
        </authorList>
    </citation>
    <scope>NUCLEOTIDE SEQUENCE [LARGE SCALE GENOMIC DNA]</scope>
    <source>
        <strain evidence="11 12">DSM 24176</strain>
    </source>
</reference>
<evidence type="ECO:0000256" key="1">
    <source>
        <dbReference type="ARBA" id="ARBA00004651"/>
    </source>
</evidence>
<evidence type="ECO:0000256" key="7">
    <source>
        <dbReference type="ARBA" id="ARBA00022989"/>
    </source>
</evidence>
<comment type="caution">
    <text evidence="11">The sequence shown here is derived from an EMBL/GenBank/DDBJ whole genome shotgun (WGS) entry which is preliminary data.</text>
</comment>
<evidence type="ECO:0000256" key="8">
    <source>
        <dbReference type="ARBA" id="ARBA00023065"/>
    </source>
</evidence>
<proteinExistence type="predicted"/>
<dbReference type="NCBIfam" id="TIGR00933">
    <property type="entry name" value="2a38"/>
    <property type="match status" value="1"/>
</dbReference>
<dbReference type="Pfam" id="PF02386">
    <property type="entry name" value="TrkH"/>
    <property type="match status" value="1"/>
</dbReference>
<keyword evidence="12" id="KW-1185">Reference proteome</keyword>
<dbReference type="InterPro" id="IPR003445">
    <property type="entry name" value="Cat_transpt"/>
</dbReference>
<gene>
    <name evidence="11" type="ORF">EDC19_2334</name>
</gene>
<keyword evidence="3" id="KW-1003">Cell membrane</keyword>
<sequence length="461" mass="49819">MKVKGRKFKIDLSPAQILVLGFLSVILIGSILLSLPIASNNGESVGFVNALFTATSAVCVTGLVVVNTLAHWTLFGQIVILILIQIGGLGFMTMATAIFILIGRKITLKERLIIQEALNEYTLSGMVRLIIRILIGTLIIEGVGALLLAIRFVPEYGLARGLFVSIFHSVSAFCNAGFDIIGGSSLTPYSGDLLVNFIIITLIILGGLGFTVWWDIIRAGKLKIENNLSMKRFFQKLTLHTKLVLSISATLITLGFVFFFIVEFNNPNTLGAMSLKDKLINALFQAVTPRTAGFNTFDLTELTDASKLMTIIQMFIGGSPAGTAGGIKTVTMGVLAVSVISVIRGHERTEIFNRTIPRDVIRRALAVLFISVSLVIGVTMILSLTETGDFMDIFFESISAFATVGLSLDVTSSLSFLGKIIIAITMFIGRLGPVTMALAFSLRGSKRKGQIKKPEEKVMVG</sequence>
<comment type="subcellular location">
    <subcellularLocation>
        <location evidence="1">Cell membrane</location>
        <topology evidence="1">Multi-pass membrane protein</topology>
    </subcellularLocation>
</comment>
<keyword evidence="6" id="KW-0630">Potassium</keyword>
<feature type="transmembrane region" description="Helical" evidence="10">
    <location>
        <begin position="193"/>
        <end position="216"/>
    </location>
</feature>
<feature type="transmembrane region" description="Helical" evidence="10">
    <location>
        <begin position="47"/>
        <end position="66"/>
    </location>
</feature>